<name>A0A6J4JPZ4_9CHLR</name>
<organism evidence="1">
    <name type="scientific">uncultured Chloroflexia bacterium</name>
    <dbReference type="NCBI Taxonomy" id="1672391"/>
    <lineage>
        <taxon>Bacteria</taxon>
        <taxon>Bacillati</taxon>
        <taxon>Chloroflexota</taxon>
        <taxon>Chloroflexia</taxon>
        <taxon>environmental samples</taxon>
    </lineage>
</organism>
<dbReference type="AlphaFoldDB" id="A0A6J4JPZ4"/>
<accession>A0A6J4JPZ4</accession>
<reference evidence="1" key="1">
    <citation type="submission" date="2020-02" db="EMBL/GenBank/DDBJ databases">
        <authorList>
            <person name="Meier V. D."/>
        </authorList>
    </citation>
    <scope>NUCLEOTIDE SEQUENCE</scope>
    <source>
        <strain evidence="1">AVDCRST_MAG26</strain>
    </source>
</reference>
<gene>
    <name evidence="1" type="ORF">AVDCRST_MAG26-3612</name>
</gene>
<sequence length="135" mass="14624">MSTYYVITVRGHLAEHWSAWFEGLTITNAATGEALIAGPVVDQAGLHGLLIRIRDLGLPLLAVRPDRPPGDDQPGTTTRWTKRPISMSVAWAYTNRAAGFDLTPAVHCTGKLPAATLIFWSCPSTARCGPWSQVL</sequence>
<evidence type="ECO:0000313" key="1">
    <source>
        <dbReference type="EMBL" id="CAA9284401.1"/>
    </source>
</evidence>
<proteinExistence type="predicted"/>
<protein>
    <submittedName>
        <fullName evidence="1">Uncharacterized protein</fullName>
    </submittedName>
</protein>
<dbReference type="EMBL" id="CADCTK010000843">
    <property type="protein sequence ID" value="CAA9284401.1"/>
    <property type="molecule type" value="Genomic_DNA"/>
</dbReference>